<gene>
    <name evidence="1" type="ORF">GCM10018980_01180</name>
</gene>
<organism evidence="1 2">
    <name type="scientific">Streptomyces capoamus</name>
    <dbReference type="NCBI Taxonomy" id="68183"/>
    <lineage>
        <taxon>Bacteria</taxon>
        <taxon>Bacillati</taxon>
        <taxon>Actinomycetota</taxon>
        <taxon>Actinomycetes</taxon>
        <taxon>Kitasatosporales</taxon>
        <taxon>Streptomycetaceae</taxon>
        <taxon>Streptomyces</taxon>
    </lineage>
</organism>
<keyword evidence="2" id="KW-1185">Reference proteome</keyword>
<comment type="caution">
    <text evidence="1">The sequence shown here is derived from an EMBL/GenBank/DDBJ whole genome shotgun (WGS) entry which is preliminary data.</text>
</comment>
<proteinExistence type="predicted"/>
<evidence type="ECO:0000313" key="1">
    <source>
        <dbReference type="EMBL" id="GHG32900.1"/>
    </source>
</evidence>
<accession>A0A919BZ38</accession>
<name>A0A919BZ38_9ACTN</name>
<dbReference type="EMBL" id="BNBF01000001">
    <property type="protein sequence ID" value="GHG32900.1"/>
    <property type="molecule type" value="Genomic_DNA"/>
</dbReference>
<reference evidence="2" key="1">
    <citation type="journal article" date="2019" name="Int. J. Syst. Evol. Microbiol.">
        <title>The Global Catalogue of Microorganisms (GCM) 10K type strain sequencing project: providing services to taxonomists for standard genome sequencing and annotation.</title>
        <authorList>
            <consortium name="The Broad Institute Genomics Platform"/>
            <consortium name="The Broad Institute Genome Sequencing Center for Infectious Disease"/>
            <person name="Wu L."/>
            <person name="Ma J."/>
        </authorList>
    </citation>
    <scope>NUCLEOTIDE SEQUENCE [LARGE SCALE GENOMIC DNA]</scope>
    <source>
        <strain evidence="2">JCM 4253</strain>
    </source>
</reference>
<dbReference type="Proteomes" id="UP000619355">
    <property type="component" value="Unassembled WGS sequence"/>
</dbReference>
<protein>
    <submittedName>
        <fullName evidence="1">Uncharacterized protein</fullName>
    </submittedName>
</protein>
<sequence length="155" mass="17262">MLPALLERMDIATCLSLIDLLCAREFPAARGRTEHGESGPGYHIAALRTSEEFWDGDGGERDETRAQFEADRDGLAERLGARWGRPQHFSLYSVLDRTVAGEDLAEPWAGLSGHVPDVHLWRAPETDRWIALGVSQWAEELPFQLLGIVTETDPP</sequence>
<dbReference type="AlphaFoldDB" id="A0A919BZ38"/>
<evidence type="ECO:0000313" key="2">
    <source>
        <dbReference type="Proteomes" id="UP000619355"/>
    </source>
</evidence>